<evidence type="ECO:0000256" key="1">
    <source>
        <dbReference type="SAM" id="MobiDB-lite"/>
    </source>
</evidence>
<name>A0A9P6QVC3_9FUNG</name>
<dbReference type="EMBL" id="JAAAIN010002219">
    <property type="protein sequence ID" value="KAG0295607.1"/>
    <property type="molecule type" value="Genomic_DNA"/>
</dbReference>
<evidence type="ECO:0000313" key="4">
    <source>
        <dbReference type="Proteomes" id="UP000823405"/>
    </source>
</evidence>
<dbReference type="AlphaFoldDB" id="A0A9P6QVC3"/>
<feature type="compositionally biased region" description="Acidic residues" evidence="1">
    <location>
        <begin position="131"/>
        <end position="143"/>
    </location>
</feature>
<dbReference type="Proteomes" id="UP000823405">
    <property type="component" value="Unassembled WGS sequence"/>
</dbReference>
<evidence type="ECO:0000313" key="3">
    <source>
        <dbReference type="EMBL" id="KAG0295607.1"/>
    </source>
</evidence>
<dbReference type="Pfam" id="PF10180">
    <property type="entry name" value="WKF"/>
    <property type="match status" value="1"/>
</dbReference>
<feature type="compositionally biased region" description="Basic and acidic residues" evidence="1">
    <location>
        <begin position="155"/>
        <end position="170"/>
    </location>
</feature>
<dbReference type="PANTHER" id="PTHR22306">
    <property type="entry name" value="CHROMOSOME 7 OPEN READING FRAME 50"/>
    <property type="match status" value="1"/>
</dbReference>
<proteinExistence type="predicted"/>
<organism evidence="3 4">
    <name type="scientific">Linnemannia gamsii</name>
    <dbReference type="NCBI Taxonomy" id="64522"/>
    <lineage>
        <taxon>Eukaryota</taxon>
        <taxon>Fungi</taxon>
        <taxon>Fungi incertae sedis</taxon>
        <taxon>Mucoromycota</taxon>
        <taxon>Mortierellomycotina</taxon>
        <taxon>Mortierellomycetes</taxon>
        <taxon>Mortierellales</taxon>
        <taxon>Mortierellaceae</taxon>
        <taxon>Linnemannia</taxon>
    </lineage>
</organism>
<feature type="compositionally biased region" description="Basic and acidic residues" evidence="1">
    <location>
        <begin position="290"/>
        <end position="313"/>
    </location>
</feature>
<feature type="region of interest" description="Disordered" evidence="1">
    <location>
        <begin position="1"/>
        <end position="182"/>
    </location>
</feature>
<protein>
    <recommendedName>
        <fullName evidence="2">WKF domain-containing protein</fullName>
    </recommendedName>
</protein>
<feature type="compositionally biased region" description="Basic and acidic residues" evidence="1">
    <location>
        <begin position="260"/>
        <end position="277"/>
    </location>
</feature>
<gene>
    <name evidence="3" type="ORF">BGZ97_004780</name>
</gene>
<reference evidence="3" key="1">
    <citation type="journal article" date="2020" name="Fungal Divers.">
        <title>Resolving the Mortierellaceae phylogeny through synthesis of multi-gene phylogenetics and phylogenomics.</title>
        <authorList>
            <person name="Vandepol N."/>
            <person name="Liber J."/>
            <person name="Desiro A."/>
            <person name="Na H."/>
            <person name="Kennedy M."/>
            <person name="Barry K."/>
            <person name="Grigoriev I.V."/>
            <person name="Miller A.N."/>
            <person name="O'Donnell K."/>
            <person name="Stajich J.E."/>
            <person name="Bonito G."/>
        </authorList>
    </citation>
    <scope>NUCLEOTIDE SEQUENCE</scope>
    <source>
        <strain evidence="3">NVP60</strain>
    </source>
</reference>
<accession>A0A9P6QVC3</accession>
<keyword evidence="4" id="KW-1185">Reference proteome</keyword>
<dbReference type="PANTHER" id="PTHR22306:SF2">
    <property type="entry name" value="CHROMOSOME 7 OPEN READING FRAME 50"/>
    <property type="match status" value="1"/>
</dbReference>
<evidence type="ECO:0000259" key="2">
    <source>
        <dbReference type="Pfam" id="PF10180"/>
    </source>
</evidence>
<feature type="compositionally biased region" description="Acidic residues" evidence="1">
    <location>
        <begin position="250"/>
        <end position="259"/>
    </location>
</feature>
<sequence>MSDSTVKRVKVSKPEKKKAQPTSPGATTTTTITPPTPEEALIDIPAVKKKKERRVKTEADIAAKQERKRLRKEAELAKSLAANAAKAASGPRKPTAQSKAPKWKQFLKNSSEADNAEQLKDTSYKVKGDDGSGDEDSDSDSSEDDKKTSKKRKADKQSTSDSSKKSKQDDTPLPESDTANPGLAYLVEWKKARATWKFQKLRQVWLINHMYDDKQVPDSHWKLFLEYIHDLKGAARNSAIADAKKIVEAPEQEDDDEGKDETKKAEESEDQEMKDASIETEETSTIPMTEEERAAEEASKAAKVEAKRAAEVKSSRALAVLRVLA</sequence>
<feature type="region of interest" description="Disordered" evidence="1">
    <location>
        <begin position="247"/>
        <end position="313"/>
    </location>
</feature>
<dbReference type="OrthoDB" id="10261563at2759"/>
<feature type="compositionally biased region" description="Low complexity" evidence="1">
    <location>
        <begin position="21"/>
        <end position="33"/>
    </location>
</feature>
<feature type="domain" description="WKF" evidence="2">
    <location>
        <begin position="184"/>
        <end position="246"/>
    </location>
</feature>
<feature type="compositionally biased region" description="Low complexity" evidence="1">
    <location>
        <begin position="77"/>
        <end position="89"/>
    </location>
</feature>
<dbReference type="InterPro" id="IPR019327">
    <property type="entry name" value="WKF"/>
</dbReference>
<comment type="caution">
    <text evidence="3">The sequence shown here is derived from an EMBL/GenBank/DDBJ whole genome shotgun (WGS) entry which is preliminary data.</text>
</comment>
<feature type="compositionally biased region" description="Basic and acidic residues" evidence="1">
    <location>
        <begin position="55"/>
        <end position="65"/>
    </location>
</feature>
<feature type="compositionally biased region" description="Basic and acidic residues" evidence="1">
    <location>
        <begin position="117"/>
        <end position="130"/>
    </location>
</feature>